<dbReference type="Gene3D" id="3.40.50.150">
    <property type="entry name" value="Vaccinia Virus protein VP39"/>
    <property type="match status" value="1"/>
</dbReference>
<evidence type="ECO:0000313" key="4">
    <source>
        <dbReference type="Proteomes" id="UP001571581"/>
    </source>
</evidence>
<feature type="domain" description="Methyltransferase type 11" evidence="2">
    <location>
        <begin position="65"/>
        <end position="160"/>
    </location>
</feature>
<keyword evidence="4" id="KW-1185">Reference proteome</keyword>
<comment type="caution">
    <text evidence="3">The sequence shown here is derived from an EMBL/GenBank/DDBJ whole genome shotgun (WGS) entry which is preliminary data.</text>
</comment>
<dbReference type="PANTHER" id="PTHR44068">
    <property type="entry name" value="ZGC:194242"/>
    <property type="match status" value="1"/>
</dbReference>
<dbReference type="InterPro" id="IPR050447">
    <property type="entry name" value="Erg6_SMT_methyltransf"/>
</dbReference>
<sequence>MSKSYQEINAETIDRWIEEGWEWGQPISHETYLNAKNGNWYVLLTPTNPVPHEWFGNLKDKKILGLASGGGQQMPIFNALGANCTVLDYSDKQLEAEKMVAEREKYEIEIIKADMTKKLPFADNSFDIIFHPVSNCYIEKVEPVFKECYRILKKGGILLCGLDIGTNYIVDEKEEKIINSLPFNPLVNEDQRKQLEEQDCGIQFSHTISEQIGGQLKAGFRLTDIYDDTNGFGRLHELNIASFVATRAIKE</sequence>
<dbReference type="Pfam" id="PF08241">
    <property type="entry name" value="Methyltransf_11"/>
    <property type="match status" value="1"/>
</dbReference>
<dbReference type="Proteomes" id="UP001571581">
    <property type="component" value="Unassembled WGS sequence"/>
</dbReference>
<keyword evidence="3" id="KW-0489">Methyltransferase</keyword>
<evidence type="ECO:0000256" key="1">
    <source>
        <dbReference type="ARBA" id="ARBA00022679"/>
    </source>
</evidence>
<keyword evidence="1" id="KW-0808">Transferase</keyword>
<reference evidence="3 4" key="1">
    <citation type="submission" date="2024-07" db="EMBL/GenBank/DDBJ databases">
        <authorList>
            <person name="Li X.-J."/>
            <person name="Wang X."/>
        </authorList>
    </citation>
    <scope>NUCLEOTIDE SEQUENCE [LARGE SCALE GENOMIC DNA]</scope>
    <source>
        <strain evidence="3 4">DSM 23441</strain>
    </source>
</reference>
<dbReference type="InterPro" id="IPR013216">
    <property type="entry name" value="Methyltransf_11"/>
</dbReference>
<dbReference type="GO" id="GO:0008168">
    <property type="term" value="F:methyltransferase activity"/>
    <property type="evidence" value="ECO:0007669"/>
    <property type="project" value="UniProtKB-KW"/>
</dbReference>
<protein>
    <submittedName>
        <fullName evidence="3">Class I SAM-dependent methyltransferase</fullName>
    </submittedName>
</protein>
<evidence type="ECO:0000259" key="2">
    <source>
        <dbReference type="Pfam" id="PF08241"/>
    </source>
</evidence>
<dbReference type="CDD" id="cd02440">
    <property type="entry name" value="AdoMet_MTases"/>
    <property type="match status" value="1"/>
</dbReference>
<dbReference type="GO" id="GO:0032259">
    <property type="term" value="P:methylation"/>
    <property type="evidence" value="ECO:0007669"/>
    <property type="project" value="UniProtKB-KW"/>
</dbReference>
<dbReference type="RefSeq" id="WP_372582811.1">
    <property type="nucleotide sequence ID" value="NZ_JBGORW010000005.1"/>
</dbReference>
<accession>A0ABV4S5A0</accession>
<dbReference type="PANTHER" id="PTHR44068:SF11">
    <property type="entry name" value="GERANYL DIPHOSPHATE 2-C-METHYLTRANSFERASE"/>
    <property type="match status" value="1"/>
</dbReference>
<name>A0ABV4S5A0_9FUSO</name>
<dbReference type="InterPro" id="IPR029063">
    <property type="entry name" value="SAM-dependent_MTases_sf"/>
</dbReference>
<organism evidence="3 4">
    <name type="scientific">Leptotrichia hongkongensis</name>
    <dbReference type="NCBI Taxonomy" id="554406"/>
    <lineage>
        <taxon>Bacteria</taxon>
        <taxon>Fusobacteriati</taxon>
        <taxon>Fusobacteriota</taxon>
        <taxon>Fusobacteriia</taxon>
        <taxon>Fusobacteriales</taxon>
        <taxon>Leptotrichiaceae</taxon>
        <taxon>Leptotrichia</taxon>
    </lineage>
</organism>
<dbReference type="SUPFAM" id="SSF53335">
    <property type="entry name" value="S-adenosyl-L-methionine-dependent methyltransferases"/>
    <property type="match status" value="1"/>
</dbReference>
<dbReference type="EMBL" id="JBGORW010000005">
    <property type="protein sequence ID" value="MFA3799542.1"/>
    <property type="molecule type" value="Genomic_DNA"/>
</dbReference>
<gene>
    <name evidence="3" type="ORF">ACEG17_05005</name>
</gene>
<evidence type="ECO:0000313" key="3">
    <source>
        <dbReference type="EMBL" id="MFA3799542.1"/>
    </source>
</evidence>
<proteinExistence type="predicted"/>